<reference evidence="2" key="2">
    <citation type="submission" date="2020-04" db="EMBL/GenBank/DDBJ databases">
        <authorList>
            <consortium name="NCBI Genome Project"/>
        </authorList>
    </citation>
    <scope>NUCLEOTIDE SEQUENCE</scope>
    <source>
        <strain evidence="2">CBS 342.82</strain>
    </source>
</reference>
<keyword evidence="1" id="KW-1185">Reference proteome</keyword>
<dbReference type="Proteomes" id="UP000504637">
    <property type="component" value="Unplaced"/>
</dbReference>
<organism evidence="2">
    <name type="scientific">Dissoconium aciculare CBS 342.82</name>
    <dbReference type="NCBI Taxonomy" id="1314786"/>
    <lineage>
        <taxon>Eukaryota</taxon>
        <taxon>Fungi</taxon>
        <taxon>Dikarya</taxon>
        <taxon>Ascomycota</taxon>
        <taxon>Pezizomycotina</taxon>
        <taxon>Dothideomycetes</taxon>
        <taxon>Dothideomycetidae</taxon>
        <taxon>Mycosphaerellales</taxon>
        <taxon>Dissoconiaceae</taxon>
        <taxon>Dissoconium</taxon>
    </lineage>
</organism>
<reference evidence="2" key="1">
    <citation type="submission" date="2020-01" db="EMBL/GenBank/DDBJ databases">
        <authorList>
            <consortium name="DOE Joint Genome Institute"/>
            <person name="Haridas S."/>
            <person name="Albert R."/>
            <person name="Binder M."/>
            <person name="Bloem J."/>
            <person name="Labutti K."/>
            <person name="Salamov A."/>
            <person name="Andreopoulos B."/>
            <person name="Baker S.E."/>
            <person name="Barry K."/>
            <person name="Bills G."/>
            <person name="Bluhm B.H."/>
            <person name="Cannon C."/>
            <person name="Castanera R."/>
            <person name="Culley D.E."/>
            <person name="Daum C."/>
            <person name="Ezra D."/>
            <person name="Gonzalez J.B."/>
            <person name="Henrissat B."/>
            <person name="Kuo A."/>
            <person name="Liang C."/>
            <person name="Lipzen A."/>
            <person name="Lutzoni F."/>
            <person name="Magnuson J."/>
            <person name="Mondo S."/>
            <person name="Nolan M."/>
            <person name="Ohm R."/>
            <person name="Pangilinan J."/>
            <person name="Park H.-J."/>
            <person name="Ramirez L."/>
            <person name="Alfaro M."/>
            <person name="Sun H."/>
            <person name="Tritt A."/>
            <person name="Yoshinaga Y."/>
            <person name="Zwiers L.-H."/>
            <person name="Turgeon B.G."/>
            <person name="Goodwin S.B."/>
            <person name="Spatafora J.W."/>
            <person name="Crous P.W."/>
            <person name="Grigoriev I.V."/>
        </authorList>
    </citation>
    <scope>NUCLEOTIDE SEQUENCE</scope>
    <source>
        <strain evidence="2">CBS 342.82</strain>
    </source>
</reference>
<accession>A0A6J3M0P4</accession>
<dbReference type="RefSeq" id="XP_033458627.1">
    <property type="nucleotide sequence ID" value="XM_033607771.1"/>
</dbReference>
<evidence type="ECO:0000313" key="1">
    <source>
        <dbReference type="Proteomes" id="UP000504637"/>
    </source>
</evidence>
<sequence>MKYFSDYKTKRLAMGTAKNELTGCTMLTVVSTRAVYMGHFYENLGFVNYDYPRNDPEPADFTQNVENLIRGHKPLFRAKGDALDVAAFTGDGEQCFAALMVPRYNTGTQAAYYPDLNQRLVNLILELIPGCRAVIYEYWARPKPRPGHALALFEYESNADGKGNADWRLWYENVYEQASKLGMQVIP</sequence>
<dbReference type="AlphaFoldDB" id="A0A6J3M0P4"/>
<reference evidence="2" key="3">
    <citation type="submission" date="2025-08" db="UniProtKB">
        <authorList>
            <consortium name="RefSeq"/>
        </authorList>
    </citation>
    <scope>IDENTIFICATION</scope>
    <source>
        <strain evidence="2">CBS 342.82</strain>
    </source>
</reference>
<proteinExistence type="predicted"/>
<dbReference type="GeneID" id="54365570"/>
<protein>
    <submittedName>
        <fullName evidence="2">Uncharacterized protein</fullName>
    </submittedName>
</protein>
<evidence type="ECO:0000313" key="2">
    <source>
        <dbReference type="RefSeq" id="XP_033458627.1"/>
    </source>
</evidence>
<name>A0A6J3M0P4_9PEZI</name>
<dbReference type="OrthoDB" id="3886018at2759"/>
<gene>
    <name evidence="2" type="ORF">K489DRAFT_411041</name>
</gene>